<evidence type="ECO:0000313" key="1">
    <source>
        <dbReference type="EMBL" id="TKI69193.1"/>
    </source>
</evidence>
<comment type="caution">
    <text evidence="1">The sequence shown here is derived from an EMBL/GenBank/DDBJ whole genome shotgun (WGS) entry which is preliminary data.</text>
</comment>
<reference evidence="1 2" key="1">
    <citation type="submission" date="2019-04" db="EMBL/GenBank/DDBJ databases">
        <title>Lysinibacillus genome sequencing.</title>
        <authorList>
            <person name="Dunlap C."/>
        </authorList>
    </citation>
    <scope>NUCLEOTIDE SEQUENCE [LARGE SCALE GENOMIC DNA]</scope>
    <source>
        <strain evidence="1 2">CCTCC AB 2010389</strain>
    </source>
</reference>
<protein>
    <submittedName>
        <fullName evidence="1">Uncharacterized protein</fullName>
    </submittedName>
</protein>
<name>A0A4V5TLU6_9BACI</name>
<dbReference type="RefSeq" id="WP_107896308.1">
    <property type="nucleotide sequence ID" value="NZ_PYWM01000019.1"/>
</dbReference>
<dbReference type="EMBL" id="SZPU01000032">
    <property type="protein sequence ID" value="TKI69193.1"/>
    <property type="molecule type" value="Genomic_DNA"/>
</dbReference>
<gene>
    <name evidence="1" type="ORF">FC756_09515</name>
</gene>
<sequence>MALCQYPLKALRQAYDLSGSILFINGVASLLTLTTKPLALTKGLKIIKTITKLRVPIEQFSLMIVIAICFKQIY</sequence>
<accession>A0A4V5TLU6</accession>
<proteinExistence type="predicted"/>
<evidence type="ECO:0000313" key="2">
    <source>
        <dbReference type="Proteomes" id="UP000308744"/>
    </source>
</evidence>
<dbReference type="AlphaFoldDB" id="A0A4V5TLU6"/>
<organism evidence="1 2">
    <name type="scientific">Lysinibacillus mangiferihumi</name>
    <dbReference type="NCBI Taxonomy" id="1130819"/>
    <lineage>
        <taxon>Bacteria</taxon>
        <taxon>Bacillati</taxon>
        <taxon>Bacillota</taxon>
        <taxon>Bacilli</taxon>
        <taxon>Bacillales</taxon>
        <taxon>Bacillaceae</taxon>
        <taxon>Lysinibacillus</taxon>
    </lineage>
</organism>
<dbReference type="Proteomes" id="UP000308744">
    <property type="component" value="Unassembled WGS sequence"/>
</dbReference>
<keyword evidence="2" id="KW-1185">Reference proteome</keyword>